<evidence type="ECO:0000313" key="1">
    <source>
        <dbReference type="EMBL" id="RZC80100.1"/>
    </source>
</evidence>
<organism evidence="1 2">
    <name type="scientific">Papaver somniferum</name>
    <name type="common">Opium poppy</name>
    <dbReference type="NCBI Taxonomy" id="3469"/>
    <lineage>
        <taxon>Eukaryota</taxon>
        <taxon>Viridiplantae</taxon>
        <taxon>Streptophyta</taxon>
        <taxon>Embryophyta</taxon>
        <taxon>Tracheophyta</taxon>
        <taxon>Spermatophyta</taxon>
        <taxon>Magnoliopsida</taxon>
        <taxon>Ranunculales</taxon>
        <taxon>Papaveraceae</taxon>
        <taxon>Papaveroideae</taxon>
        <taxon>Papaver</taxon>
    </lineage>
</organism>
<evidence type="ECO:0000313" key="2">
    <source>
        <dbReference type="Proteomes" id="UP000316621"/>
    </source>
</evidence>
<dbReference type="EMBL" id="CM010724">
    <property type="protein sequence ID" value="RZC80100.1"/>
    <property type="molecule type" value="Genomic_DNA"/>
</dbReference>
<reference evidence="1 2" key="1">
    <citation type="journal article" date="2018" name="Science">
        <title>The opium poppy genome and morphinan production.</title>
        <authorList>
            <person name="Guo L."/>
            <person name="Winzer T."/>
            <person name="Yang X."/>
            <person name="Li Y."/>
            <person name="Ning Z."/>
            <person name="He Z."/>
            <person name="Teodor R."/>
            <person name="Lu Y."/>
            <person name="Bowser T.A."/>
            <person name="Graham I.A."/>
            <person name="Ye K."/>
        </authorList>
    </citation>
    <scope>NUCLEOTIDE SEQUENCE [LARGE SCALE GENOMIC DNA]</scope>
    <source>
        <strain evidence="2">cv. HN1</strain>
        <tissue evidence="1">Leaves</tissue>
    </source>
</reference>
<protein>
    <submittedName>
        <fullName evidence="1">Uncharacterized protein</fullName>
    </submittedName>
</protein>
<dbReference type="Proteomes" id="UP000316621">
    <property type="component" value="Chromosome 10"/>
</dbReference>
<name>A0A4Y7L679_PAPSO</name>
<sequence length="86" mass="9828">MDPAAMVFIRASVSCQFSVHGACWHFDKEEKLEDLLEDHTSFTDKLQLLRERKLVIYVNLGRHLVAVDLRSCMTVLHSPVSKGPNF</sequence>
<keyword evidence="2" id="KW-1185">Reference proteome</keyword>
<proteinExistence type="predicted"/>
<dbReference type="Gramene" id="RZC80100">
    <property type="protein sequence ID" value="RZC80100"/>
    <property type="gene ID" value="C5167_042676"/>
</dbReference>
<accession>A0A4Y7L679</accession>
<dbReference type="AlphaFoldDB" id="A0A4Y7L679"/>
<gene>
    <name evidence="1" type="ORF">C5167_042676</name>
</gene>